<dbReference type="Proteomes" id="UP000178370">
    <property type="component" value="Unassembled WGS sequence"/>
</dbReference>
<feature type="transmembrane region" description="Helical" evidence="1">
    <location>
        <begin position="113"/>
        <end position="139"/>
    </location>
</feature>
<dbReference type="InterPro" id="IPR013879">
    <property type="entry name" value="DUF1761"/>
</dbReference>
<gene>
    <name evidence="2" type="ORF">A2763_03030</name>
</gene>
<accession>A0A1F6CKV8</accession>
<proteinExistence type="predicted"/>
<evidence type="ECO:0000313" key="2">
    <source>
        <dbReference type="EMBL" id="OGG49630.1"/>
    </source>
</evidence>
<evidence type="ECO:0000313" key="3">
    <source>
        <dbReference type="Proteomes" id="UP000178370"/>
    </source>
</evidence>
<comment type="caution">
    <text evidence="2">The sequence shown here is derived from an EMBL/GenBank/DDBJ whole genome shotgun (WGS) entry which is preliminary data.</text>
</comment>
<feature type="transmembrane region" description="Helical" evidence="1">
    <location>
        <begin position="53"/>
        <end position="75"/>
    </location>
</feature>
<organism evidence="2 3">
    <name type="scientific">Candidatus Kaiserbacteria bacterium RIFCSPHIGHO2_01_FULL_54_36</name>
    <dbReference type="NCBI Taxonomy" id="1798482"/>
    <lineage>
        <taxon>Bacteria</taxon>
        <taxon>Candidatus Kaiseribacteriota</taxon>
    </lineage>
</organism>
<sequence length="156" mass="17542">MMEVTFWPILAAGVASVLIGWVWYHPSIFGGSWMRMGGMTPEMAERGKKWMPLYALVALLASMLVAYVMNYFGIAWGVYDWIGAIELGFWCWIGFTAPPMLGMVLWEQKPIRYYLIVSLYWLVSFIVMAIILVVGSAAVGANYDMEADQTGAYLAE</sequence>
<dbReference type="EMBL" id="MFKV01000028">
    <property type="protein sequence ID" value="OGG49630.1"/>
    <property type="molecule type" value="Genomic_DNA"/>
</dbReference>
<keyword evidence="1" id="KW-0812">Transmembrane</keyword>
<evidence type="ECO:0000256" key="1">
    <source>
        <dbReference type="SAM" id="Phobius"/>
    </source>
</evidence>
<evidence type="ECO:0008006" key="4">
    <source>
        <dbReference type="Google" id="ProtNLM"/>
    </source>
</evidence>
<dbReference type="AlphaFoldDB" id="A0A1F6CKV8"/>
<protein>
    <recommendedName>
        <fullName evidence="4">DUF1761 domain-containing protein</fullName>
    </recommendedName>
</protein>
<name>A0A1F6CKV8_9BACT</name>
<keyword evidence="1" id="KW-0472">Membrane</keyword>
<feature type="transmembrane region" description="Helical" evidence="1">
    <location>
        <begin position="87"/>
        <end position="106"/>
    </location>
</feature>
<dbReference type="Pfam" id="PF08570">
    <property type="entry name" value="DUF1761"/>
    <property type="match status" value="1"/>
</dbReference>
<reference evidence="2 3" key="1">
    <citation type="journal article" date="2016" name="Nat. Commun.">
        <title>Thousands of microbial genomes shed light on interconnected biogeochemical processes in an aquifer system.</title>
        <authorList>
            <person name="Anantharaman K."/>
            <person name="Brown C.T."/>
            <person name="Hug L.A."/>
            <person name="Sharon I."/>
            <person name="Castelle C.J."/>
            <person name="Probst A.J."/>
            <person name="Thomas B.C."/>
            <person name="Singh A."/>
            <person name="Wilkins M.J."/>
            <person name="Karaoz U."/>
            <person name="Brodie E.L."/>
            <person name="Williams K.H."/>
            <person name="Hubbard S.S."/>
            <person name="Banfield J.F."/>
        </authorList>
    </citation>
    <scope>NUCLEOTIDE SEQUENCE [LARGE SCALE GENOMIC DNA]</scope>
</reference>
<feature type="transmembrane region" description="Helical" evidence="1">
    <location>
        <begin position="6"/>
        <end position="24"/>
    </location>
</feature>
<dbReference type="STRING" id="1798482.A2763_03030"/>
<keyword evidence="1" id="KW-1133">Transmembrane helix</keyword>